<accession>A0A7W2EK57</accession>
<dbReference type="RefSeq" id="WP_182219610.1">
    <property type="nucleotide sequence ID" value="NZ_JACEZS010000017.1"/>
</dbReference>
<organism evidence="1 2">
    <name type="scientific">Rugamonas fusca</name>
    <dbReference type="NCBI Taxonomy" id="2758568"/>
    <lineage>
        <taxon>Bacteria</taxon>
        <taxon>Pseudomonadati</taxon>
        <taxon>Pseudomonadota</taxon>
        <taxon>Betaproteobacteria</taxon>
        <taxon>Burkholderiales</taxon>
        <taxon>Oxalobacteraceae</taxon>
        <taxon>Telluria group</taxon>
        <taxon>Rugamonas</taxon>
    </lineage>
</organism>
<evidence type="ECO:0000313" key="2">
    <source>
        <dbReference type="Proteomes" id="UP000566711"/>
    </source>
</evidence>
<dbReference type="EMBL" id="JACEZS010000017">
    <property type="protein sequence ID" value="MBA5607393.1"/>
    <property type="molecule type" value="Genomic_DNA"/>
</dbReference>
<proteinExistence type="predicted"/>
<evidence type="ECO:0000313" key="1">
    <source>
        <dbReference type="EMBL" id="MBA5607393.1"/>
    </source>
</evidence>
<dbReference type="Proteomes" id="UP000566711">
    <property type="component" value="Unassembled WGS sequence"/>
</dbReference>
<reference evidence="1 2" key="1">
    <citation type="submission" date="2020-07" db="EMBL/GenBank/DDBJ databases">
        <title>Novel species isolated from subtropical streams in China.</title>
        <authorList>
            <person name="Lu H."/>
        </authorList>
    </citation>
    <scope>NUCLEOTIDE SEQUENCE [LARGE SCALE GENOMIC DNA]</scope>
    <source>
        <strain evidence="1 2">FT3S</strain>
    </source>
</reference>
<comment type="caution">
    <text evidence="1">The sequence shown here is derived from an EMBL/GenBank/DDBJ whole genome shotgun (WGS) entry which is preliminary data.</text>
</comment>
<gene>
    <name evidence="1" type="ORF">H3H36_18715</name>
</gene>
<dbReference type="AlphaFoldDB" id="A0A7W2EK57"/>
<keyword evidence="2" id="KW-1185">Reference proteome</keyword>
<sequence>MRIFFAFVVAIAGVFWFERFSSATFEIADTKFCLPRRYVVNAPFAINKDLLDASHGIFIELPTSSTGNEGFLLQPSKDRKGRGFPDQFVVSIGDDKKRCSKESSFARDENTGWFFCKDGGALKDWYFESVPKVDDDVYSVHSAFCDESEMCTLQFNYKAIDVMTYIEKRNFRNLSAHLSLDSKMLIDISRK</sequence>
<name>A0A7W2EK57_9BURK</name>
<protein>
    <submittedName>
        <fullName evidence="1">Uncharacterized protein</fullName>
    </submittedName>
</protein>